<sequence length="288" mass="32454">MAFEVRPLTKNFGAEVHGIDLSEALDRETVAEIEALWRDNVVVLFKRQVLTEPQLIRFTNTLGQAEAISRTDILSPYHPEVAYMSNFRYLDGRTIGAFADDKDVGWHSDQTFRPKPATGAILYGVEVPPEGGDVSFANQYLAYERLSPEIRGKIEGRTGIFSYRKRLERFNPGELKDSIDKMKQTPDVPHPLVLTNPISGRKAIYADPNTLASIEGYDQAESDAIIEALVEAATHPDVVYRHKSHPGDVLMWDNGCSLHRREGVDNGSPRLMKRTTFHLPKEKYALPY</sequence>
<evidence type="ECO:0000256" key="2">
    <source>
        <dbReference type="ARBA" id="ARBA00022723"/>
    </source>
</evidence>
<name>A0A154W3C3_9PROT</name>
<evidence type="ECO:0000313" key="8">
    <source>
        <dbReference type="Proteomes" id="UP000076400"/>
    </source>
</evidence>
<dbReference type="Pfam" id="PF02668">
    <property type="entry name" value="TauD"/>
    <property type="match status" value="1"/>
</dbReference>
<feature type="domain" description="TauD/TfdA-like" evidence="6">
    <location>
        <begin position="4"/>
        <end position="276"/>
    </location>
</feature>
<dbReference type="SUPFAM" id="SSF51197">
    <property type="entry name" value="Clavaminate synthase-like"/>
    <property type="match status" value="1"/>
</dbReference>
<reference evidence="7 8" key="1">
    <citation type="submission" date="2015-12" db="EMBL/GenBank/DDBJ databases">
        <title>Genome sequence of Oceanibaculum pacificum MCCC 1A02656.</title>
        <authorList>
            <person name="Lu L."/>
            <person name="Lai Q."/>
            <person name="Shao Z."/>
            <person name="Qian P."/>
        </authorList>
    </citation>
    <scope>NUCLEOTIDE SEQUENCE [LARGE SCALE GENOMIC DNA]</scope>
    <source>
        <strain evidence="7 8">MCCC 1A02656</strain>
    </source>
</reference>
<evidence type="ECO:0000256" key="4">
    <source>
        <dbReference type="ARBA" id="ARBA00023002"/>
    </source>
</evidence>
<dbReference type="InterPro" id="IPR051323">
    <property type="entry name" value="AtsK-like"/>
</dbReference>
<organism evidence="7 8">
    <name type="scientific">Oceanibaculum pacificum</name>
    <dbReference type="NCBI Taxonomy" id="580166"/>
    <lineage>
        <taxon>Bacteria</taxon>
        <taxon>Pseudomonadati</taxon>
        <taxon>Pseudomonadota</taxon>
        <taxon>Alphaproteobacteria</taxon>
        <taxon>Rhodospirillales</taxon>
        <taxon>Oceanibaculaceae</taxon>
        <taxon>Oceanibaculum</taxon>
    </lineage>
</organism>
<protein>
    <recommendedName>
        <fullName evidence="6">TauD/TfdA-like domain-containing protein</fullName>
    </recommendedName>
</protein>
<gene>
    <name evidence="7" type="ORF">AUP43_09225</name>
</gene>
<dbReference type="OrthoDB" id="7346227at2"/>
<evidence type="ECO:0000256" key="5">
    <source>
        <dbReference type="ARBA" id="ARBA00023004"/>
    </source>
</evidence>
<dbReference type="GO" id="GO:0046872">
    <property type="term" value="F:metal ion binding"/>
    <property type="evidence" value="ECO:0007669"/>
    <property type="project" value="UniProtKB-KW"/>
</dbReference>
<comment type="similarity">
    <text evidence="1">Belongs to the TfdA dioxygenase family.</text>
</comment>
<evidence type="ECO:0000259" key="6">
    <source>
        <dbReference type="Pfam" id="PF02668"/>
    </source>
</evidence>
<dbReference type="AlphaFoldDB" id="A0A154W3C3"/>
<evidence type="ECO:0000256" key="3">
    <source>
        <dbReference type="ARBA" id="ARBA00022964"/>
    </source>
</evidence>
<keyword evidence="5" id="KW-0408">Iron</keyword>
<dbReference type="EMBL" id="LPXN01000109">
    <property type="protein sequence ID" value="KZD07963.1"/>
    <property type="molecule type" value="Genomic_DNA"/>
</dbReference>
<dbReference type="GO" id="GO:0005737">
    <property type="term" value="C:cytoplasm"/>
    <property type="evidence" value="ECO:0007669"/>
    <property type="project" value="TreeGrafter"/>
</dbReference>
<accession>A0A154W3C3</accession>
<dbReference type="Proteomes" id="UP000076400">
    <property type="component" value="Unassembled WGS sequence"/>
</dbReference>
<dbReference type="PANTHER" id="PTHR30468">
    <property type="entry name" value="ALPHA-KETOGLUTARATE-DEPENDENT SULFONATE DIOXYGENASE"/>
    <property type="match status" value="1"/>
</dbReference>
<keyword evidence="4" id="KW-0560">Oxidoreductase</keyword>
<dbReference type="STRING" id="580166.AUP43_09225"/>
<dbReference type="InterPro" id="IPR042098">
    <property type="entry name" value="TauD-like_sf"/>
</dbReference>
<dbReference type="GO" id="GO:0000908">
    <property type="term" value="F:taurine dioxygenase activity"/>
    <property type="evidence" value="ECO:0007669"/>
    <property type="project" value="TreeGrafter"/>
</dbReference>
<dbReference type="GO" id="GO:0006790">
    <property type="term" value="P:sulfur compound metabolic process"/>
    <property type="evidence" value="ECO:0007669"/>
    <property type="project" value="TreeGrafter"/>
</dbReference>
<keyword evidence="8" id="KW-1185">Reference proteome</keyword>
<proteinExistence type="inferred from homology"/>
<keyword evidence="3" id="KW-0223">Dioxygenase</keyword>
<dbReference type="Gene3D" id="3.60.130.10">
    <property type="entry name" value="Clavaminate synthase-like"/>
    <property type="match status" value="1"/>
</dbReference>
<dbReference type="PANTHER" id="PTHR30468:SF1">
    <property type="entry name" value="ALPHA-KETOGLUTARATE-DEPENDENT SULFONATE DIOXYGENASE"/>
    <property type="match status" value="1"/>
</dbReference>
<evidence type="ECO:0000313" key="7">
    <source>
        <dbReference type="EMBL" id="KZD07963.1"/>
    </source>
</evidence>
<comment type="caution">
    <text evidence="7">The sequence shown here is derived from an EMBL/GenBank/DDBJ whole genome shotgun (WGS) entry which is preliminary data.</text>
</comment>
<dbReference type="InterPro" id="IPR003819">
    <property type="entry name" value="TauD/TfdA-like"/>
</dbReference>
<dbReference type="RefSeq" id="WP_067556298.1">
    <property type="nucleotide sequence ID" value="NZ_LPXN01000109.1"/>
</dbReference>
<evidence type="ECO:0000256" key="1">
    <source>
        <dbReference type="ARBA" id="ARBA00005896"/>
    </source>
</evidence>
<keyword evidence="2" id="KW-0479">Metal-binding</keyword>